<evidence type="ECO:0000259" key="1">
    <source>
        <dbReference type="Pfam" id="PF12146"/>
    </source>
</evidence>
<dbReference type="InterPro" id="IPR029058">
    <property type="entry name" value="AB_hydrolase_fold"/>
</dbReference>
<protein>
    <submittedName>
        <fullName evidence="2">Alpha/beta hydrolase</fullName>
    </submittedName>
</protein>
<sequence>MILILTEPVSGRDSGGLGRLGEVVTVAFEEGRLASPSGADLALYHMAASSGTRGVLLINHGLAEHARRYESFAAAMAARGFAVYTHDHRGHGATRSAAHLQGRFAPDDGIGAVLADVAAVRNHAVSRHPGLPVILFGHSMGGLIALNAAEAEPGLYDCLAVWNANFNPGLAGRFGQGLLAIERMLKGSDVPSPLVDRLSFGTWARTIPARRTDLDWLSHDPAEVDRYIADPLCGFDVTVSLWIDLFRMSYAGAQPDRLRQLPPGMSINLVGGGEDPATEKGKAMQWLQARMKTAGLREVTATIYPGARHETLNDTIREQAIDDFSAWCLRVVEKRDESSAA</sequence>
<reference evidence="2" key="1">
    <citation type="submission" date="2020-03" db="EMBL/GenBank/DDBJ databases">
        <title>Ferranicluibacter endophyticum gen. nov., sp. nov., a new genus isolated from Rubus ulmifolius Schott. stem.</title>
        <authorList>
            <person name="Roca-Couso R."/>
            <person name="Flores-Felix J.D."/>
            <person name="Igual J.M."/>
            <person name="Rivas R."/>
        </authorList>
    </citation>
    <scope>NUCLEOTIDE SEQUENCE</scope>
    <source>
        <strain evidence="2">CRRU44</strain>
    </source>
</reference>
<dbReference type="AlphaFoldDB" id="A0AA43ZHJ4"/>
<proteinExistence type="predicted"/>
<dbReference type="InterPro" id="IPR022742">
    <property type="entry name" value="Hydrolase_4"/>
</dbReference>
<dbReference type="SUPFAM" id="SSF53474">
    <property type="entry name" value="alpha/beta-Hydrolases"/>
    <property type="match status" value="1"/>
</dbReference>
<dbReference type="Gene3D" id="3.40.50.1820">
    <property type="entry name" value="alpha/beta hydrolase"/>
    <property type="match status" value="1"/>
</dbReference>
<organism evidence="2 3">
    <name type="scientific">Ferranicluibacter rubi</name>
    <dbReference type="NCBI Taxonomy" id="2715133"/>
    <lineage>
        <taxon>Bacteria</taxon>
        <taxon>Pseudomonadati</taxon>
        <taxon>Pseudomonadota</taxon>
        <taxon>Alphaproteobacteria</taxon>
        <taxon>Hyphomicrobiales</taxon>
        <taxon>Rhizobiaceae</taxon>
        <taxon>Ferranicluibacter</taxon>
    </lineage>
</organism>
<gene>
    <name evidence="2" type="ORF">G8E10_12345</name>
</gene>
<keyword evidence="3" id="KW-1185">Reference proteome</keyword>
<dbReference type="InterPro" id="IPR051044">
    <property type="entry name" value="MAG_DAG_Lipase"/>
</dbReference>
<keyword evidence="2" id="KW-0378">Hydrolase</keyword>
<dbReference type="Pfam" id="PF12146">
    <property type="entry name" value="Hydrolase_4"/>
    <property type="match status" value="1"/>
</dbReference>
<feature type="domain" description="Serine aminopeptidase S33" evidence="1">
    <location>
        <begin position="52"/>
        <end position="315"/>
    </location>
</feature>
<dbReference type="EMBL" id="JAANCM010000005">
    <property type="protein sequence ID" value="NHT76531.1"/>
    <property type="molecule type" value="Genomic_DNA"/>
</dbReference>
<comment type="caution">
    <text evidence="2">The sequence shown here is derived from an EMBL/GenBank/DDBJ whole genome shotgun (WGS) entry which is preliminary data.</text>
</comment>
<evidence type="ECO:0000313" key="3">
    <source>
        <dbReference type="Proteomes" id="UP001155840"/>
    </source>
</evidence>
<dbReference type="PANTHER" id="PTHR11614">
    <property type="entry name" value="PHOSPHOLIPASE-RELATED"/>
    <property type="match status" value="1"/>
</dbReference>
<name>A0AA43ZHJ4_9HYPH</name>
<dbReference type="Proteomes" id="UP001155840">
    <property type="component" value="Unassembled WGS sequence"/>
</dbReference>
<evidence type="ECO:0000313" key="2">
    <source>
        <dbReference type="EMBL" id="NHT76531.1"/>
    </source>
</evidence>
<dbReference type="GO" id="GO:0016787">
    <property type="term" value="F:hydrolase activity"/>
    <property type="evidence" value="ECO:0007669"/>
    <property type="project" value="UniProtKB-KW"/>
</dbReference>
<accession>A0AA43ZHJ4</accession>